<protein>
    <submittedName>
        <fullName evidence="1">Uncharacterized protein</fullName>
    </submittedName>
</protein>
<dbReference type="PROSITE" id="PS00903">
    <property type="entry name" value="CYT_DCMP_DEAMINASES_1"/>
    <property type="match status" value="1"/>
</dbReference>
<dbReference type="GO" id="GO:0016787">
    <property type="term" value="F:hydrolase activity"/>
    <property type="evidence" value="ECO:0007669"/>
    <property type="project" value="InterPro"/>
</dbReference>
<reference evidence="1 2" key="1">
    <citation type="journal article" date="2014" name="Genome Announc.">
        <title>Draft Genome Sequence of Amycolatopsis lurida NRRL 2430, Producer of the Glycopeptide Family Antibiotic Ristocetin.</title>
        <authorList>
            <person name="Kwun M.J."/>
            <person name="Hong H.J."/>
        </authorList>
    </citation>
    <scope>NUCLEOTIDE SEQUENCE [LARGE SCALE GENOMIC DNA]</scope>
    <source>
        <strain evidence="1 2">NRRL 2430</strain>
    </source>
</reference>
<sequence>MFKQAGVPPSKKLAITAHAEVKVVVQMVQANQAHSEVVVNNRPCPGPLGCDALLPVILPDGSSLTVHGPNYRKTYTGGKKW</sequence>
<gene>
    <name evidence="1" type="ORF">BB31_12530</name>
</gene>
<dbReference type="InterPro" id="IPR016192">
    <property type="entry name" value="APOBEC/CMP_deaminase_Zn-bd"/>
</dbReference>
<evidence type="ECO:0000313" key="1">
    <source>
        <dbReference type="EMBL" id="KFU80771.1"/>
    </source>
</evidence>
<dbReference type="EMBL" id="JFBM01000009">
    <property type="protein sequence ID" value="KFU80771.1"/>
    <property type="molecule type" value="Genomic_DNA"/>
</dbReference>
<evidence type="ECO:0000313" key="2">
    <source>
        <dbReference type="Proteomes" id="UP000256220"/>
    </source>
</evidence>
<proteinExistence type="predicted"/>
<dbReference type="Proteomes" id="UP000256220">
    <property type="component" value="Unassembled WGS sequence"/>
</dbReference>
<name>A0A2P2FVL0_AMYLU</name>
<dbReference type="GO" id="GO:0008270">
    <property type="term" value="F:zinc ion binding"/>
    <property type="evidence" value="ECO:0007669"/>
    <property type="project" value="InterPro"/>
</dbReference>
<comment type="caution">
    <text evidence="1">The sequence shown here is derived from an EMBL/GenBank/DDBJ whole genome shotgun (WGS) entry which is preliminary data.</text>
</comment>
<dbReference type="InterPro" id="IPR032724">
    <property type="entry name" value="SCP1.201-like"/>
</dbReference>
<keyword evidence="2" id="KW-1185">Reference proteome</keyword>
<dbReference type="AlphaFoldDB" id="A0A2P2FVL0"/>
<organism evidence="1 2">
    <name type="scientific">Amycolatopsis lurida NRRL 2430</name>
    <dbReference type="NCBI Taxonomy" id="1460371"/>
    <lineage>
        <taxon>Bacteria</taxon>
        <taxon>Bacillati</taxon>
        <taxon>Actinomycetota</taxon>
        <taxon>Actinomycetes</taxon>
        <taxon>Pseudonocardiales</taxon>
        <taxon>Pseudonocardiaceae</taxon>
        <taxon>Amycolatopsis</taxon>
    </lineage>
</organism>
<accession>A0A2P2FVL0</accession>
<dbReference type="Pfam" id="PF14428">
    <property type="entry name" value="DddA-like"/>
    <property type="match status" value="1"/>
</dbReference>